<organism evidence="2 3">
    <name type="scientific">Magallana gigas</name>
    <name type="common">Pacific oyster</name>
    <name type="synonym">Crassostrea gigas</name>
    <dbReference type="NCBI Taxonomy" id="29159"/>
    <lineage>
        <taxon>Eukaryota</taxon>
        <taxon>Metazoa</taxon>
        <taxon>Spiralia</taxon>
        <taxon>Lophotrochozoa</taxon>
        <taxon>Mollusca</taxon>
        <taxon>Bivalvia</taxon>
        <taxon>Autobranchia</taxon>
        <taxon>Pteriomorphia</taxon>
        <taxon>Ostreida</taxon>
        <taxon>Ostreoidea</taxon>
        <taxon>Ostreidae</taxon>
        <taxon>Magallana</taxon>
    </lineage>
</organism>
<protein>
    <recommendedName>
        <fullName evidence="1">Cartilage intermediate layer protein 1/2 C-terminal domain-containing protein</fullName>
    </recommendedName>
</protein>
<evidence type="ECO:0000259" key="1">
    <source>
        <dbReference type="Pfam" id="PF23599"/>
    </source>
</evidence>
<proteinExistence type="predicted"/>
<dbReference type="EnsemblMetazoa" id="G17620.1">
    <property type="protein sequence ID" value="G17620.1:cds"/>
    <property type="gene ID" value="G17620"/>
</dbReference>
<name>A0A8W8J8S1_MAGGI</name>
<accession>A0A8W8J8S1</accession>
<evidence type="ECO:0000313" key="3">
    <source>
        <dbReference type="Proteomes" id="UP000005408"/>
    </source>
</evidence>
<dbReference type="Pfam" id="PF23599">
    <property type="entry name" value="CILP_C"/>
    <property type="match status" value="1"/>
</dbReference>
<dbReference type="Proteomes" id="UP000005408">
    <property type="component" value="Unassembled WGS sequence"/>
</dbReference>
<dbReference type="AlphaFoldDB" id="A0A8W8J8S1"/>
<reference evidence="2" key="1">
    <citation type="submission" date="2022-08" db="UniProtKB">
        <authorList>
            <consortium name="EnsemblMetazoa"/>
        </authorList>
    </citation>
    <scope>IDENTIFICATION</scope>
    <source>
        <strain evidence="2">05x7-T-G4-1.051#20</strain>
    </source>
</reference>
<dbReference type="InterPro" id="IPR056258">
    <property type="entry name" value="CILP-1/2_C"/>
</dbReference>
<sequence length="343" mass="38677">MVDGERRFPCFIRVGVFKNQNSVEPVPNAEVTVLTREINNTNGYEFYGYGNKYVGFTKTLTGDDGMACAPTFCFYEALIFVSNGGERLTFASNRTEFLPKDYFYIAQTRNEEVAFGPRYMGTMFGKRGPVYREMNKDECEKSTTTNSWYFRFVYLSVPERIYPVENRTHQPLSWYKYPSKSPNFAVCFLKVTINTNQNNIVLNATSYDSKSNQPYGYSISGPKADPDSADTSVRAACIEYRCSTSDPVRVDVRINPSICTYSSSKRELRVTHTDTSFQVLIKQGDLYGPANGIYVANGVDSARTLAKNWCIAGSSYYGTSFHANPSKQPLITYNCEVFPPDVG</sequence>
<evidence type="ECO:0000313" key="2">
    <source>
        <dbReference type="EnsemblMetazoa" id="G17620.1:cds"/>
    </source>
</evidence>
<keyword evidence="3" id="KW-1185">Reference proteome</keyword>
<feature type="domain" description="Cartilage intermediate layer protein 1/2 C-terminal" evidence="1">
    <location>
        <begin position="157"/>
        <end position="335"/>
    </location>
</feature>